<evidence type="ECO:0000313" key="5">
    <source>
        <dbReference type="Proteomes" id="UP001605036"/>
    </source>
</evidence>
<dbReference type="PANTHER" id="PTHR47592">
    <property type="entry name" value="PBF68 PROTEIN"/>
    <property type="match status" value="1"/>
</dbReference>
<protein>
    <recommendedName>
        <fullName evidence="3">Retrovirus-related Pol polyprotein from transposon TNT 1-94-like beta-barrel domain-containing protein</fullName>
    </recommendedName>
</protein>
<gene>
    <name evidence="4" type="ORF">R1flu_012186</name>
</gene>
<evidence type="ECO:0000256" key="2">
    <source>
        <dbReference type="SAM" id="MobiDB-lite"/>
    </source>
</evidence>
<dbReference type="PANTHER" id="PTHR47592:SF27">
    <property type="entry name" value="OS08G0421700 PROTEIN"/>
    <property type="match status" value="1"/>
</dbReference>
<feature type="domain" description="Retrovirus-related Pol polyprotein from transposon TNT 1-94-like beta-barrel" evidence="3">
    <location>
        <begin position="597"/>
        <end position="676"/>
    </location>
</feature>
<accession>A0ABD1ZCC8</accession>
<evidence type="ECO:0000259" key="3">
    <source>
        <dbReference type="Pfam" id="PF22936"/>
    </source>
</evidence>
<dbReference type="Proteomes" id="UP001605036">
    <property type="component" value="Unassembled WGS sequence"/>
</dbReference>
<dbReference type="EMBL" id="JBHFFA010000002">
    <property type="protein sequence ID" value="KAL2644599.1"/>
    <property type="molecule type" value="Genomic_DNA"/>
</dbReference>
<name>A0ABD1ZCC8_9MARC</name>
<evidence type="ECO:0000313" key="4">
    <source>
        <dbReference type="EMBL" id="KAL2644599.1"/>
    </source>
</evidence>
<sequence>MEKVMKLKRFRRTFEGVPVSEERYLELQGETYRLKKELQNKDEQQKLLLVKLHRAQEAAKKNLRTGVEQGLQTFRDKNSVVAFLLQQNHAEERIHELELRLRDSHKDTQRYLEFSRKSKAETESLKKKLDASVRASRRTRAPTPLDVSRRYERMVNKLKNQILRLQEENKELRGPFTDGPVHDDLRDPTSARLEVVSLVVRPTDPSNKKATRHKQEDMLNNRLAQSLDSRGYGESNAQNSTPSTTGQLLAPQEDSIVPIEQDPPHKLLQVTAQLMKTSEDLDRMKKKYERTNEELHQLKMNHSKCLKKLQDTYTELTQARKVRQELEIEKKNISGELVAAQHLKSNLQQLRQQNVQLENENAELLNAALNVPRTNFAEIKGLREQLVEKIKQRNLAVSNAAKVTAQLEDCKRDLARLAVVEANWQYLRTELEAAKKSVTTGNLKAAGRPVDEEDAKLKLLNSLPPSYKPLVYSICDKSFQECWNALLQDQISREFEKSSVEAESQLLYSTQRQSKGGGSSRRSSGYTPEKIGATGSKSNLYCRYCKKKGHLLESCFKLHKKRDSKPVAGVVVSAAADSQNKVLMASQIGGSDQDHSWVVDTGATDHMACKREYFHTYEPLHSPKFVYLGDNSVHPMVGIGSVVVKLSSGEKVTIEQVYHVPGLFKNLFSGKQFAKKKGTLVFIDTCKR</sequence>
<comment type="caution">
    <text evidence="4">The sequence shown here is derived from an EMBL/GenBank/DDBJ whole genome shotgun (WGS) entry which is preliminary data.</text>
</comment>
<feature type="compositionally biased region" description="Polar residues" evidence="2">
    <location>
        <begin position="235"/>
        <end position="247"/>
    </location>
</feature>
<dbReference type="AlphaFoldDB" id="A0ABD1ZCC8"/>
<dbReference type="InterPro" id="IPR054722">
    <property type="entry name" value="PolX-like_BBD"/>
</dbReference>
<keyword evidence="1" id="KW-0175">Coiled coil</keyword>
<feature type="coiled-coil region" evidence="1">
    <location>
        <begin position="267"/>
        <end position="370"/>
    </location>
</feature>
<feature type="coiled-coil region" evidence="1">
    <location>
        <begin position="148"/>
        <end position="175"/>
    </location>
</feature>
<feature type="region of interest" description="Disordered" evidence="2">
    <location>
        <begin position="509"/>
        <end position="531"/>
    </location>
</feature>
<dbReference type="Pfam" id="PF22936">
    <property type="entry name" value="Pol_BBD"/>
    <property type="match status" value="1"/>
</dbReference>
<evidence type="ECO:0000256" key="1">
    <source>
        <dbReference type="SAM" id="Coils"/>
    </source>
</evidence>
<organism evidence="4 5">
    <name type="scientific">Riccia fluitans</name>
    <dbReference type="NCBI Taxonomy" id="41844"/>
    <lineage>
        <taxon>Eukaryota</taxon>
        <taxon>Viridiplantae</taxon>
        <taxon>Streptophyta</taxon>
        <taxon>Embryophyta</taxon>
        <taxon>Marchantiophyta</taxon>
        <taxon>Marchantiopsida</taxon>
        <taxon>Marchantiidae</taxon>
        <taxon>Marchantiales</taxon>
        <taxon>Ricciaceae</taxon>
        <taxon>Riccia</taxon>
    </lineage>
</organism>
<proteinExistence type="predicted"/>
<reference evidence="4 5" key="1">
    <citation type="submission" date="2024-09" db="EMBL/GenBank/DDBJ databases">
        <title>Chromosome-scale assembly of Riccia fluitans.</title>
        <authorList>
            <person name="Paukszto L."/>
            <person name="Sawicki J."/>
            <person name="Karawczyk K."/>
            <person name="Piernik-Szablinska J."/>
            <person name="Szczecinska M."/>
            <person name="Mazdziarz M."/>
        </authorList>
    </citation>
    <scope>NUCLEOTIDE SEQUENCE [LARGE SCALE GENOMIC DNA]</scope>
    <source>
        <strain evidence="4">Rf_01</strain>
        <tissue evidence="4">Aerial parts of the thallus</tissue>
    </source>
</reference>
<keyword evidence="5" id="KW-1185">Reference proteome</keyword>
<feature type="region of interest" description="Disordered" evidence="2">
    <location>
        <begin position="229"/>
        <end position="248"/>
    </location>
</feature>